<feature type="region of interest" description="Disordered" evidence="1">
    <location>
        <begin position="1"/>
        <end position="21"/>
    </location>
</feature>
<proteinExistence type="predicted"/>
<reference evidence="2 4" key="1">
    <citation type="journal article" date="2017" name="Nature">
        <title>The sunflower genome provides insights into oil metabolism, flowering and Asterid evolution.</title>
        <authorList>
            <person name="Badouin H."/>
            <person name="Gouzy J."/>
            <person name="Grassa C.J."/>
            <person name="Murat F."/>
            <person name="Staton S.E."/>
            <person name="Cottret L."/>
            <person name="Lelandais-Briere C."/>
            <person name="Owens G.L."/>
            <person name="Carrere S."/>
            <person name="Mayjonade B."/>
            <person name="Legrand L."/>
            <person name="Gill N."/>
            <person name="Kane N.C."/>
            <person name="Bowers J.E."/>
            <person name="Hubner S."/>
            <person name="Bellec A."/>
            <person name="Berard A."/>
            <person name="Berges H."/>
            <person name="Blanchet N."/>
            <person name="Boniface M.C."/>
            <person name="Brunel D."/>
            <person name="Catrice O."/>
            <person name="Chaidir N."/>
            <person name="Claudel C."/>
            <person name="Donnadieu C."/>
            <person name="Faraut T."/>
            <person name="Fievet G."/>
            <person name="Helmstetter N."/>
            <person name="King M."/>
            <person name="Knapp S.J."/>
            <person name="Lai Z."/>
            <person name="Le Paslier M.C."/>
            <person name="Lippi Y."/>
            <person name="Lorenzon L."/>
            <person name="Mandel J.R."/>
            <person name="Marage G."/>
            <person name="Marchand G."/>
            <person name="Marquand E."/>
            <person name="Bret-Mestries E."/>
            <person name="Morien E."/>
            <person name="Nambeesan S."/>
            <person name="Nguyen T."/>
            <person name="Pegot-Espagnet P."/>
            <person name="Pouilly N."/>
            <person name="Raftis F."/>
            <person name="Sallet E."/>
            <person name="Schiex T."/>
            <person name="Thomas J."/>
            <person name="Vandecasteele C."/>
            <person name="Vares D."/>
            <person name="Vear F."/>
            <person name="Vautrin S."/>
            <person name="Crespi M."/>
            <person name="Mangin B."/>
            <person name="Burke J.M."/>
            <person name="Salse J."/>
            <person name="Munos S."/>
            <person name="Vincourt P."/>
            <person name="Rieseberg L.H."/>
            <person name="Langlade N.B."/>
        </authorList>
    </citation>
    <scope>NUCLEOTIDE SEQUENCE [LARGE SCALE GENOMIC DNA]</scope>
    <source>
        <strain evidence="4">cv. SF193</strain>
        <tissue evidence="2">Leaves</tissue>
    </source>
</reference>
<name>A0A251TGN3_HELAN</name>
<reference evidence="2" key="3">
    <citation type="submission" date="2020-06" db="EMBL/GenBank/DDBJ databases">
        <title>Helianthus annuus Genome sequencing and assembly Release 2.</title>
        <authorList>
            <person name="Gouzy J."/>
            <person name="Langlade N."/>
            <person name="Munos S."/>
        </authorList>
    </citation>
    <scope>NUCLEOTIDE SEQUENCE</scope>
    <source>
        <tissue evidence="2">Leaves</tissue>
    </source>
</reference>
<accession>A0A251TGN3</accession>
<dbReference type="InParanoid" id="A0A251TGN3"/>
<gene>
    <name evidence="3" type="ORF">HannXRQ_Chr10g0286041</name>
    <name evidence="2" type="ORF">HanXRQr2_Chr10g0429001</name>
</gene>
<dbReference type="Gramene" id="mRNA:HanXRQr2_Chr10g0429001">
    <property type="protein sequence ID" value="mRNA:HanXRQr2_Chr10g0429001"/>
    <property type="gene ID" value="HanXRQr2_Chr10g0429001"/>
</dbReference>
<dbReference type="AlphaFoldDB" id="A0A251TGN3"/>
<dbReference type="EMBL" id="CM007899">
    <property type="protein sequence ID" value="OTG10295.1"/>
    <property type="molecule type" value="Genomic_DNA"/>
</dbReference>
<organism evidence="3 4">
    <name type="scientific">Helianthus annuus</name>
    <name type="common">Common sunflower</name>
    <dbReference type="NCBI Taxonomy" id="4232"/>
    <lineage>
        <taxon>Eukaryota</taxon>
        <taxon>Viridiplantae</taxon>
        <taxon>Streptophyta</taxon>
        <taxon>Embryophyta</taxon>
        <taxon>Tracheophyta</taxon>
        <taxon>Spermatophyta</taxon>
        <taxon>Magnoliopsida</taxon>
        <taxon>eudicotyledons</taxon>
        <taxon>Gunneridae</taxon>
        <taxon>Pentapetalae</taxon>
        <taxon>asterids</taxon>
        <taxon>campanulids</taxon>
        <taxon>Asterales</taxon>
        <taxon>Asteraceae</taxon>
        <taxon>Asteroideae</taxon>
        <taxon>Heliantheae alliance</taxon>
        <taxon>Heliantheae</taxon>
        <taxon>Helianthus</taxon>
    </lineage>
</organism>
<reference evidence="3" key="2">
    <citation type="submission" date="2017-02" db="EMBL/GenBank/DDBJ databases">
        <title>Sunflower complete genome.</title>
        <authorList>
            <person name="Langlade N."/>
            <person name="Munos S."/>
        </authorList>
    </citation>
    <scope>NUCLEOTIDE SEQUENCE [LARGE SCALE GENOMIC DNA]</scope>
    <source>
        <tissue evidence="3">Leaves</tissue>
    </source>
</reference>
<feature type="region of interest" description="Disordered" evidence="1">
    <location>
        <begin position="98"/>
        <end position="121"/>
    </location>
</feature>
<evidence type="ECO:0000256" key="1">
    <source>
        <dbReference type="SAM" id="MobiDB-lite"/>
    </source>
</evidence>
<evidence type="ECO:0000313" key="4">
    <source>
        <dbReference type="Proteomes" id="UP000215914"/>
    </source>
</evidence>
<dbReference type="EMBL" id="MNCJ02000325">
    <property type="protein sequence ID" value="KAF5785465.1"/>
    <property type="molecule type" value="Genomic_DNA"/>
</dbReference>
<evidence type="ECO:0000313" key="2">
    <source>
        <dbReference type="EMBL" id="KAF5785465.1"/>
    </source>
</evidence>
<keyword evidence="4" id="KW-1185">Reference proteome</keyword>
<sequence>MHKVSGGIPATKRRRDAGTGWSTTTYNCQNLTAVIVVAIVRVFGSTRFLRGFVPVWVRVKQVRSKVTDRRVNLGTTGQFRFRFESGLDTVNANNFRSSSVNKSQRSNCGSTAVNAGQSQTR</sequence>
<protein>
    <submittedName>
        <fullName evidence="3">Uncharacterized protein</fullName>
    </submittedName>
</protein>
<evidence type="ECO:0000313" key="3">
    <source>
        <dbReference type="EMBL" id="OTG10295.1"/>
    </source>
</evidence>
<dbReference type="Proteomes" id="UP000215914">
    <property type="component" value="Chromosome 10"/>
</dbReference>